<dbReference type="Proteomes" id="UP000023152">
    <property type="component" value="Unassembled WGS sequence"/>
</dbReference>
<dbReference type="EMBL" id="ASPP01026697">
    <property type="protein sequence ID" value="ETO06896.1"/>
    <property type="molecule type" value="Genomic_DNA"/>
</dbReference>
<accession>X6M001</accession>
<name>X6M001_RETFI</name>
<dbReference type="AlphaFoldDB" id="X6M001"/>
<evidence type="ECO:0000313" key="1">
    <source>
        <dbReference type="EMBL" id="ETO06896.1"/>
    </source>
</evidence>
<keyword evidence="2" id="KW-1185">Reference proteome</keyword>
<evidence type="ECO:0000313" key="2">
    <source>
        <dbReference type="Proteomes" id="UP000023152"/>
    </source>
</evidence>
<organism evidence="1 2">
    <name type="scientific">Reticulomyxa filosa</name>
    <dbReference type="NCBI Taxonomy" id="46433"/>
    <lineage>
        <taxon>Eukaryota</taxon>
        <taxon>Sar</taxon>
        <taxon>Rhizaria</taxon>
        <taxon>Retaria</taxon>
        <taxon>Foraminifera</taxon>
        <taxon>Monothalamids</taxon>
        <taxon>Reticulomyxidae</taxon>
        <taxon>Reticulomyxa</taxon>
    </lineage>
</organism>
<sequence>MNQEPKMSLVLIYIHKIIALERLLKKIADEDQAVFRKDISTTEYCIKNCSEAYNKKNSRISCDYVDVEFVDRKQWSHSDRCEQIEIADQNIQKLTAVLNAYWGSVVNDIEKETKNREVMRSLQYIMDTITNKKVQVAANCTMTGIKRSVKARTKANVFPDIMWSYNGIMYGTEPKDPFIVVDYKIPGKLEAFNYSKNELQDTWTMGCNEIKRKNRTKNS</sequence>
<protein>
    <submittedName>
        <fullName evidence="1">Uncharacterized protein</fullName>
    </submittedName>
</protein>
<comment type="caution">
    <text evidence="1">The sequence shown here is derived from an EMBL/GenBank/DDBJ whole genome shotgun (WGS) entry which is preliminary data.</text>
</comment>
<proteinExistence type="predicted"/>
<reference evidence="1 2" key="1">
    <citation type="journal article" date="2013" name="Curr. Biol.">
        <title>The Genome of the Foraminiferan Reticulomyxa filosa.</title>
        <authorList>
            <person name="Glockner G."/>
            <person name="Hulsmann N."/>
            <person name="Schleicher M."/>
            <person name="Noegel A.A."/>
            <person name="Eichinger L."/>
            <person name="Gallinger C."/>
            <person name="Pawlowski J."/>
            <person name="Sierra R."/>
            <person name="Euteneuer U."/>
            <person name="Pillet L."/>
            <person name="Moustafa A."/>
            <person name="Platzer M."/>
            <person name="Groth M."/>
            <person name="Szafranski K."/>
            <person name="Schliwa M."/>
        </authorList>
    </citation>
    <scope>NUCLEOTIDE SEQUENCE [LARGE SCALE GENOMIC DNA]</scope>
</reference>
<gene>
    <name evidence="1" type="ORF">RFI_30495</name>
</gene>